<protein>
    <submittedName>
        <fullName evidence="1">Uncharacterized protein</fullName>
    </submittedName>
</protein>
<evidence type="ECO:0000313" key="2">
    <source>
        <dbReference type="Proteomes" id="UP000799755"/>
    </source>
</evidence>
<keyword evidence="2" id="KW-1185">Reference proteome</keyword>
<comment type="caution">
    <text evidence="1">The sequence shown here is derived from an EMBL/GenBank/DDBJ whole genome shotgun (WGS) entry which is preliminary data.</text>
</comment>
<evidence type="ECO:0000313" key="1">
    <source>
        <dbReference type="EMBL" id="KAF2471490.1"/>
    </source>
</evidence>
<gene>
    <name evidence="1" type="ORF">BDR25DRAFT_354745</name>
</gene>
<accession>A0ACB6QY83</accession>
<dbReference type="EMBL" id="MU003505">
    <property type="protein sequence ID" value="KAF2471490.1"/>
    <property type="molecule type" value="Genomic_DNA"/>
</dbReference>
<organism evidence="1 2">
    <name type="scientific">Lindgomyces ingoldianus</name>
    <dbReference type="NCBI Taxonomy" id="673940"/>
    <lineage>
        <taxon>Eukaryota</taxon>
        <taxon>Fungi</taxon>
        <taxon>Dikarya</taxon>
        <taxon>Ascomycota</taxon>
        <taxon>Pezizomycotina</taxon>
        <taxon>Dothideomycetes</taxon>
        <taxon>Pleosporomycetidae</taxon>
        <taxon>Pleosporales</taxon>
        <taxon>Lindgomycetaceae</taxon>
        <taxon>Lindgomyces</taxon>
    </lineage>
</organism>
<name>A0ACB6QY83_9PLEO</name>
<reference evidence="1" key="1">
    <citation type="journal article" date="2020" name="Stud. Mycol.">
        <title>101 Dothideomycetes genomes: a test case for predicting lifestyles and emergence of pathogens.</title>
        <authorList>
            <person name="Haridas S."/>
            <person name="Albert R."/>
            <person name="Binder M."/>
            <person name="Bloem J."/>
            <person name="Labutti K."/>
            <person name="Salamov A."/>
            <person name="Andreopoulos B."/>
            <person name="Baker S."/>
            <person name="Barry K."/>
            <person name="Bills G."/>
            <person name="Bluhm B."/>
            <person name="Cannon C."/>
            <person name="Castanera R."/>
            <person name="Culley D."/>
            <person name="Daum C."/>
            <person name="Ezra D."/>
            <person name="Gonzalez J."/>
            <person name="Henrissat B."/>
            <person name="Kuo A."/>
            <person name="Liang C."/>
            <person name="Lipzen A."/>
            <person name="Lutzoni F."/>
            <person name="Magnuson J."/>
            <person name="Mondo S."/>
            <person name="Nolan M."/>
            <person name="Ohm R."/>
            <person name="Pangilinan J."/>
            <person name="Park H.-J."/>
            <person name="Ramirez L."/>
            <person name="Alfaro M."/>
            <person name="Sun H."/>
            <person name="Tritt A."/>
            <person name="Yoshinaga Y."/>
            <person name="Zwiers L.-H."/>
            <person name="Turgeon B."/>
            <person name="Goodwin S."/>
            <person name="Spatafora J."/>
            <person name="Crous P."/>
            <person name="Grigoriev I."/>
        </authorList>
    </citation>
    <scope>NUCLEOTIDE SEQUENCE</scope>
    <source>
        <strain evidence="1">ATCC 200398</strain>
    </source>
</reference>
<proteinExistence type="predicted"/>
<dbReference type="Proteomes" id="UP000799755">
    <property type="component" value="Unassembled WGS sequence"/>
</dbReference>
<sequence length="395" mass="43313">MAEDFCIRNATKIGGAAGRARAEHMHQRTTRSEQTGGACPGAPKSFTINSTLFNAMPEAAGPVFLQTPSYTLPRAEIRSEWDARARYVITKLRGALRLPTSERENLSSALTVITRNAVNATRGCQWIQLELPGPGGVDQPRHALLLELTSHVHVPVRLRPASDDRVSNDSKVSFSLSRLCAANPSHEACRGLTLLSKTPHAGLATRFGHQGEFLSLADCQYLAYLKNNKGKLGKCWNYFGGPYCQMAFVAILEIPGEIAPSFLGQNPAWSSRKISARASRASTLQFILQLLYVCVDFYMETLKRIVKPLEAAISVILAPKNSASVDWRDVASHYFQRRESAQHAGDTDSCNTSGRSKCENVLKQRQETSVLGMDHHASLLTEYGSASQNHQNASS</sequence>